<dbReference type="Gene3D" id="2.40.160.20">
    <property type="match status" value="1"/>
</dbReference>
<keyword evidence="1" id="KW-0732">Signal</keyword>
<name>A0A1G9YS39_9SPHI</name>
<organism evidence="2 3">
    <name type="scientific">Pedobacter steynii</name>
    <dbReference type="NCBI Taxonomy" id="430522"/>
    <lineage>
        <taxon>Bacteria</taxon>
        <taxon>Pseudomonadati</taxon>
        <taxon>Bacteroidota</taxon>
        <taxon>Sphingobacteriia</taxon>
        <taxon>Sphingobacteriales</taxon>
        <taxon>Sphingobacteriaceae</taxon>
        <taxon>Pedobacter</taxon>
    </lineage>
</organism>
<gene>
    <name evidence="2" type="ORF">SAMN05421820_106216</name>
</gene>
<reference evidence="3" key="1">
    <citation type="submission" date="2016-10" db="EMBL/GenBank/DDBJ databases">
        <authorList>
            <person name="Varghese N."/>
            <person name="Submissions S."/>
        </authorList>
    </citation>
    <scope>NUCLEOTIDE SEQUENCE [LARGE SCALE GENOMIC DNA]</scope>
    <source>
        <strain evidence="3">DSM 19110</strain>
    </source>
</reference>
<dbReference type="RefSeq" id="WP_074609452.1">
    <property type="nucleotide sequence ID" value="NZ_FNGY01000006.1"/>
</dbReference>
<evidence type="ECO:0000313" key="3">
    <source>
        <dbReference type="Proteomes" id="UP000183200"/>
    </source>
</evidence>
<feature type="signal peptide" evidence="1">
    <location>
        <begin position="1"/>
        <end position="21"/>
    </location>
</feature>
<keyword evidence="3" id="KW-1185">Reference proteome</keyword>
<dbReference type="OrthoDB" id="668980at2"/>
<dbReference type="EMBL" id="FNGY01000006">
    <property type="protein sequence ID" value="SDN11938.1"/>
    <property type="molecule type" value="Genomic_DNA"/>
</dbReference>
<dbReference type="InterPro" id="IPR011250">
    <property type="entry name" value="OMP/PagP_B-barrel"/>
</dbReference>
<dbReference type="SUPFAM" id="SSF56925">
    <property type="entry name" value="OMPA-like"/>
    <property type="match status" value="1"/>
</dbReference>
<dbReference type="AlphaFoldDB" id="A0A1G9YS39"/>
<dbReference type="Proteomes" id="UP000183200">
    <property type="component" value="Unassembled WGS sequence"/>
</dbReference>
<protein>
    <submittedName>
        <fullName evidence="2">Outer membrane protein beta-barrel domain-containing protein</fullName>
    </submittedName>
</protein>
<accession>A0A1G9YS39</accession>
<dbReference type="STRING" id="430522.BFS30_14625"/>
<evidence type="ECO:0000313" key="2">
    <source>
        <dbReference type="EMBL" id="SDN11938.1"/>
    </source>
</evidence>
<proteinExistence type="predicted"/>
<evidence type="ECO:0000256" key="1">
    <source>
        <dbReference type="SAM" id="SignalP"/>
    </source>
</evidence>
<sequence>MRKLFLLTAIAGIFAFTNVNAQKDAAMSGPKLGIGAEFAFPVGNFGDWAKFGVGGSLLYQHPVAPNLNLTANAGYLSIKAKDIIGGGTSGIIPVKVGARYFVAENFYVNGELGAAFSTETGGSTAFAYSPGLGIEFPVADKSSIDVGARYEGWSKNGTSSFIGLRAAFNFGL</sequence>
<feature type="chain" id="PRO_5010168868" evidence="1">
    <location>
        <begin position="22"/>
        <end position="172"/>
    </location>
</feature>